<evidence type="ECO:0000256" key="6">
    <source>
        <dbReference type="ARBA" id="ARBA00022764"/>
    </source>
</evidence>
<evidence type="ECO:0000256" key="3">
    <source>
        <dbReference type="ARBA" id="ARBA00019815"/>
    </source>
</evidence>
<dbReference type="Pfam" id="PF01547">
    <property type="entry name" value="SBP_bac_1"/>
    <property type="match status" value="1"/>
</dbReference>
<keyword evidence="4" id="KW-0813">Transport</keyword>
<evidence type="ECO:0000313" key="8">
    <source>
        <dbReference type="EMBL" id="TCL06494.1"/>
    </source>
</evidence>
<keyword evidence="5 7" id="KW-0732">Signal</keyword>
<keyword evidence="6" id="KW-0574">Periplasm</keyword>
<dbReference type="EMBL" id="SJOI01000001">
    <property type="protein sequence ID" value="TCL06494.1"/>
    <property type="molecule type" value="Genomic_DNA"/>
</dbReference>
<dbReference type="NCBIfam" id="TIGR01276">
    <property type="entry name" value="thiB"/>
    <property type="match status" value="1"/>
</dbReference>
<dbReference type="PROSITE" id="PS01037">
    <property type="entry name" value="SBP_BACTERIAL_1"/>
    <property type="match status" value="1"/>
</dbReference>
<dbReference type="PANTHER" id="PTHR30006:SF3">
    <property type="entry name" value="THIAMINE-BINDING PERIPLASMIC PROTEIN"/>
    <property type="match status" value="1"/>
</dbReference>
<dbReference type="CDD" id="cd13545">
    <property type="entry name" value="PBP2_TbpA"/>
    <property type="match status" value="1"/>
</dbReference>
<dbReference type="Gene3D" id="3.40.190.10">
    <property type="entry name" value="Periplasmic binding protein-like II"/>
    <property type="match status" value="2"/>
</dbReference>
<dbReference type="OrthoDB" id="8013425at2"/>
<dbReference type="InterPro" id="IPR006059">
    <property type="entry name" value="SBP"/>
</dbReference>
<dbReference type="InterPro" id="IPR005967">
    <property type="entry name" value="ThiB"/>
</dbReference>
<comment type="caution">
    <text evidence="8">The sequence shown here is derived from an EMBL/GenBank/DDBJ whole genome shotgun (WGS) entry which is preliminary data.</text>
</comment>
<keyword evidence="9" id="KW-1185">Reference proteome</keyword>
<dbReference type="GO" id="GO:0030288">
    <property type="term" value="C:outer membrane-bounded periplasmic space"/>
    <property type="evidence" value="ECO:0007669"/>
    <property type="project" value="InterPro"/>
</dbReference>
<dbReference type="Proteomes" id="UP000294555">
    <property type="component" value="Unassembled WGS sequence"/>
</dbReference>
<dbReference type="SUPFAM" id="SSF53850">
    <property type="entry name" value="Periplasmic binding protein-like II"/>
    <property type="match status" value="1"/>
</dbReference>
<dbReference type="RefSeq" id="WP_132925943.1">
    <property type="nucleotide sequence ID" value="NZ_SJOI01000001.1"/>
</dbReference>
<reference evidence="8 9" key="1">
    <citation type="submission" date="2019-02" db="EMBL/GenBank/DDBJ databases">
        <title>Investigation of anaerobic lignin degradation for improved lignocellulosic biofuels.</title>
        <authorList>
            <person name="Deangelis K."/>
        </authorList>
    </citation>
    <scope>NUCLEOTIDE SEQUENCE [LARGE SCALE GENOMIC DNA]</scope>
    <source>
        <strain evidence="8 9">159R</strain>
    </source>
</reference>
<evidence type="ECO:0000256" key="1">
    <source>
        <dbReference type="ARBA" id="ARBA00004418"/>
    </source>
</evidence>
<evidence type="ECO:0000313" key="9">
    <source>
        <dbReference type="Proteomes" id="UP000294555"/>
    </source>
</evidence>
<accession>A0A4R1NFQ4</accession>
<feature type="signal peptide" evidence="7">
    <location>
        <begin position="1"/>
        <end position="19"/>
    </location>
</feature>
<protein>
    <recommendedName>
        <fullName evidence="3">Thiamine-binding periplasmic protein</fullName>
    </recommendedName>
</protein>
<dbReference type="AlphaFoldDB" id="A0A4R1NFQ4"/>
<gene>
    <name evidence="8" type="ORF">EZJ58_4758</name>
</gene>
<dbReference type="InterPro" id="IPR005948">
    <property type="entry name" value="ThiB-like"/>
</dbReference>
<evidence type="ECO:0000256" key="2">
    <source>
        <dbReference type="ARBA" id="ARBA00008520"/>
    </source>
</evidence>
<evidence type="ECO:0000256" key="4">
    <source>
        <dbReference type="ARBA" id="ARBA00022448"/>
    </source>
</evidence>
<feature type="chain" id="PRO_5020308539" description="Thiamine-binding periplasmic protein" evidence="7">
    <location>
        <begin position="20"/>
        <end position="326"/>
    </location>
</feature>
<dbReference type="PANTHER" id="PTHR30006">
    <property type="entry name" value="THIAMINE-BINDING PERIPLASMIC PROTEIN-RELATED"/>
    <property type="match status" value="1"/>
</dbReference>
<name>A0A4R1NFQ4_9GAMM</name>
<dbReference type="InterPro" id="IPR006061">
    <property type="entry name" value="SBP_1_CS"/>
</dbReference>
<dbReference type="GO" id="GO:0030975">
    <property type="term" value="F:thiamine binding"/>
    <property type="evidence" value="ECO:0007669"/>
    <property type="project" value="InterPro"/>
</dbReference>
<dbReference type="GO" id="GO:0015888">
    <property type="term" value="P:thiamine transport"/>
    <property type="evidence" value="ECO:0007669"/>
    <property type="project" value="InterPro"/>
</dbReference>
<dbReference type="NCBIfam" id="TIGR01254">
    <property type="entry name" value="sfuA"/>
    <property type="match status" value="1"/>
</dbReference>
<evidence type="ECO:0000256" key="7">
    <source>
        <dbReference type="SAM" id="SignalP"/>
    </source>
</evidence>
<evidence type="ECO:0000256" key="5">
    <source>
        <dbReference type="ARBA" id="ARBA00022729"/>
    </source>
</evidence>
<comment type="similarity">
    <text evidence="2">Belongs to the bacterial solute-binding protein 1 family.</text>
</comment>
<organism evidence="8 9">
    <name type="scientific">Sodalis ligni</name>
    <dbReference type="NCBI Taxonomy" id="2697027"/>
    <lineage>
        <taxon>Bacteria</taxon>
        <taxon>Pseudomonadati</taxon>
        <taxon>Pseudomonadota</taxon>
        <taxon>Gammaproteobacteria</taxon>
        <taxon>Enterobacterales</taxon>
        <taxon>Bruguierivoracaceae</taxon>
        <taxon>Sodalis</taxon>
    </lineage>
</organism>
<proteinExistence type="inferred from homology"/>
<dbReference type="GO" id="GO:0055085">
    <property type="term" value="P:transmembrane transport"/>
    <property type="evidence" value="ECO:0007669"/>
    <property type="project" value="InterPro"/>
</dbReference>
<dbReference type="GO" id="GO:0030976">
    <property type="term" value="F:thiamine pyrophosphate binding"/>
    <property type="evidence" value="ECO:0007669"/>
    <property type="project" value="TreeGrafter"/>
</dbReference>
<comment type="subcellular location">
    <subcellularLocation>
        <location evidence="1">Periplasm</location>
    </subcellularLocation>
</comment>
<sequence length="326" mass="36287">MIKKWLPSLILLASIPAWAKPVLTVYTYDSFASEWGPGPAIKKAFEAQCGCELKFIVQEDGVALLNRLRIEGKKSSADVVVGLDDNLIQAAQDTHLFKPHNVDTAGLTLPGGWHDATFLPFDYGYFAFVYDKNKLKNPPASLHELIDGPAPLKIIYEDPRTSTPGLGLLLWVQKVYGDDAPQAWQRLAKKTVTVPKGWSEAYGLFLKGEADMVLSYTTSPAYHIVEEKKDNYAAASFSEGHYVQVEVAGQLAASKNPELAQQFMHFMVTPAFQQTIPTGNWMYPVIKTPLPAGFDQPPQKTLSYTPQEVAKQRNNWTQTWLRAVSQ</sequence>